<dbReference type="AlphaFoldDB" id="A0A9N9WVX9"/>
<accession>A0A9N9WVX9</accession>
<dbReference type="GO" id="GO:0005524">
    <property type="term" value="F:ATP binding"/>
    <property type="evidence" value="ECO:0007669"/>
    <property type="project" value="UniProtKB-KW"/>
</dbReference>
<dbReference type="Pfam" id="PF00069">
    <property type="entry name" value="Pkinase"/>
    <property type="match status" value="1"/>
</dbReference>
<dbReference type="FunFam" id="1.10.510.10:FF:000624">
    <property type="entry name" value="Mitogen-activated protein kinase"/>
    <property type="match status" value="1"/>
</dbReference>
<dbReference type="InterPro" id="IPR000719">
    <property type="entry name" value="Prot_kinase_dom"/>
</dbReference>
<dbReference type="OrthoDB" id="7783164at2759"/>
<dbReference type="InterPro" id="IPR011009">
    <property type="entry name" value="Kinase-like_dom_sf"/>
</dbReference>
<evidence type="ECO:0000256" key="5">
    <source>
        <dbReference type="ARBA" id="ARBA00022840"/>
    </source>
</evidence>
<evidence type="ECO:0000256" key="4">
    <source>
        <dbReference type="ARBA" id="ARBA00022777"/>
    </source>
</evidence>
<dbReference type="EMBL" id="OU895878">
    <property type="protein sequence ID" value="CAG9806036.1"/>
    <property type="molecule type" value="Genomic_DNA"/>
</dbReference>
<feature type="domain" description="Protein kinase" evidence="6">
    <location>
        <begin position="21"/>
        <end position="304"/>
    </location>
</feature>
<evidence type="ECO:0000313" key="7">
    <source>
        <dbReference type="EMBL" id="CAG9806036.1"/>
    </source>
</evidence>
<reference evidence="7" key="2">
    <citation type="submission" date="2022-10" db="EMBL/GenBank/DDBJ databases">
        <authorList>
            <consortium name="ENA_rothamsted_submissions"/>
            <consortium name="culmorum"/>
            <person name="King R."/>
        </authorList>
    </citation>
    <scope>NUCLEOTIDE SEQUENCE</scope>
</reference>
<keyword evidence="8" id="KW-1185">Reference proteome</keyword>
<dbReference type="Proteomes" id="UP001153620">
    <property type="component" value="Chromosome 2"/>
</dbReference>
<reference evidence="7" key="1">
    <citation type="submission" date="2022-01" db="EMBL/GenBank/DDBJ databases">
        <authorList>
            <person name="King R."/>
        </authorList>
    </citation>
    <scope>NUCLEOTIDE SEQUENCE</scope>
</reference>
<dbReference type="Gene3D" id="1.10.510.10">
    <property type="entry name" value="Transferase(Phosphotransferase) domain 1"/>
    <property type="match status" value="1"/>
</dbReference>
<keyword evidence="1" id="KW-0723">Serine/threonine-protein kinase</keyword>
<evidence type="ECO:0000256" key="1">
    <source>
        <dbReference type="ARBA" id="ARBA00022527"/>
    </source>
</evidence>
<dbReference type="Gene3D" id="3.30.200.20">
    <property type="entry name" value="Phosphorylase Kinase, domain 1"/>
    <property type="match status" value="1"/>
</dbReference>
<dbReference type="PROSITE" id="PS50011">
    <property type="entry name" value="PROTEIN_KINASE_DOM"/>
    <property type="match status" value="1"/>
</dbReference>
<dbReference type="GO" id="GO:0004674">
    <property type="term" value="F:protein serine/threonine kinase activity"/>
    <property type="evidence" value="ECO:0007669"/>
    <property type="project" value="UniProtKB-KW"/>
</dbReference>
<proteinExistence type="predicted"/>
<evidence type="ECO:0000259" key="6">
    <source>
        <dbReference type="PROSITE" id="PS50011"/>
    </source>
</evidence>
<keyword evidence="2" id="KW-0808">Transferase</keyword>
<keyword evidence="5" id="KW-0067">ATP-binding</keyword>
<evidence type="ECO:0000313" key="8">
    <source>
        <dbReference type="Proteomes" id="UP001153620"/>
    </source>
</evidence>
<name>A0A9N9WVX9_9DIPT</name>
<evidence type="ECO:0000256" key="3">
    <source>
        <dbReference type="ARBA" id="ARBA00022741"/>
    </source>
</evidence>
<sequence>MTNNFRKVNVLRSEWDLPECYDNLNFSRRSAFGIFCEGFDKRKKLCVEIKRWSNLSNSETIKKALRELKMLKHLSHKNIVSYLNSFYVNTKLYIVTEVMHDNLNNIIRAQRLQSDDIRYIIFQITNALNYLHTCGIVHGDLKPSDIGINKDMSIKLIDLNAEQPKETDYVLTKWYRAPELLFAWKSATERVDLWSLGCIMAEFLCGRIIFAGRDHLQQLKLILELVGTPSKDFFNPSCHFCILTQNLMTGEKYVRSLPYFRKKSFRRAFDECNDDDTLDFLERLLILEPMERNDIKQALKHPYFKKFPQDDIDNVPKMSFEEIYNNGNGDANVDDDKGNWINLIRENVEIKD</sequence>
<evidence type="ECO:0000256" key="2">
    <source>
        <dbReference type="ARBA" id="ARBA00022679"/>
    </source>
</evidence>
<gene>
    <name evidence="7" type="ORF">CHIRRI_LOCUS8901</name>
</gene>
<organism evidence="7 8">
    <name type="scientific">Chironomus riparius</name>
    <dbReference type="NCBI Taxonomy" id="315576"/>
    <lineage>
        <taxon>Eukaryota</taxon>
        <taxon>Metazoa</taxon>
        <taxon>Ecdysozoa</taxon>
        <taxon>Arthropoda</taxon>
        <taxon>Hexapoda</taxon>
        <taxon>Insecta</taxon>
        <taxon>Pterygota</taxon>
        <taxon>Neoptera</taxon>
        <taxon>Endopterygota</taxon>
        <taxon>Diptera</taxon>
        <taxon>Nematocera</taxon>
        <taxon>Chironomoidea</taxon>
        <taxon>Chironomidae</taxon>
        <taxon>Chironominae</taxon>
        <taxon>Chironomus</taxon>
    </lineage>
</organism>
<dbReference type="SUPFAM" id="SSF56112">
    <property type="entry name" value="Protein kinase-like (PK-like)"/>
    <property type="match status" value="1"/>
</dbReference>
<keyword evidence="4" id="KW-0418">Kinase</keyword>
<keyword evidence="3" id="KW-0547">Nucleotide-binding</keyword>
<dbReference type="PANTHER" id="PTHR24055">
    <property type="entry name" value="MITOGEN-ACTIVATED PROTEIN KINASE"/>
    <property type="match status" value="1"/>
</dbReference>
<protein>
    <recommendedName>
        <fullName evidence="6">Protein kinase domain-containing protein</fullName>
    </recommendedName>
</protein>
<dbReference type="InterPro" id="IPR050117">
    <property type="entry name" value="MAPK"/>
</dbReference>